<evidence type="ECO:0000313" key="4">
    <source>
        <dbReference type="Proteomes" id="UP000823790"/>
    </source>
</evidence>
<feature type="compositionally biased region" description="Polar residues" evidence="1">
    <location>
        <begin position="158"/>
        <end position="168"/>
    </location>
</feature>
<reference evidence="3 4" key="1">
    <citation type="submission" date="2021-04" db="EMBL/GenBank/DDBJ databases">
        <authorList>
            <person name="Huq M.A."/>
        </authorList>
    </citation>
    <scope>NUCLEOTIDE SEQUENCE [LARGE SCALE GENOMIC DNA]</scope>
    <source>
        <strain evidence="3 4">MAH-13</strain>
    </source>
</reference>
<accession>A0ABS4DNK3</accession>
<dbReference type="RefSeq" id="WP_209619821.1">
    <property type="nucleotide sequence ID" value="NZ_JAGJRS010000019.1"/>
</dbReference>
<feature type="signal peptide" evidence="2">
    <location>
        <begin position="1"/>
        <end position="22"/>
    </location>
</feature>
<evidence type="ECO:0000256" key="2">
    <source>
        <dbReference type="SAM" id="SignalP"/>
    </source>
</evidence>
<feature type="compositionally biased region" description="Basic and acidic residues" evidence="1">
    <location>
        <begin position="146"/>
        <end position="156"/>
    </location>
</feature>
<feature type="region of interest" description="Disordered" evidence="1">
    <location>
        <begin position="146"/>
        <end position="168"/>
    </location>
</feature>
<feature type="compositionally biased region" description="Low complexity" evidence="1">
    <location>
        <begin position="26"/>
        <end position="38"/>
    </location>
</feature>
<comment type="caution">
    <text evidence="3">The sequence shown here is derived from an EMBL/GenBank/DDBJ whole genome shotgun (WGS) entry which is preliminary data.</text>
</comment>
<protein>
    <submittedName>
        <fullName evidence="3">Uncharacterized protein</fullName>
    </submittedName>
</protein>
<evidence type="ECO:0000313" key="3">
    <source>
        <dbReference type="EMBL" id="MBP1474650.1"/>
    </source>
</evidence>
<evidence type="ECO:0000256" key="1">
    <source>
        <dbReference type="SAM" id="MobiDB-lite"/>
    </source>
</evidence>
<name>A0ABS4DNK3_9GAMM</name>
<dbReference type="EMBL" id="JAGJRS010000019">
    <property type="protein sequence ID" value="MBP1474650.1"/>
    <property type="molecule type" value="Genomic_DNA"/>
</dbReference>
<feature type="chain" id="PRO_5045756800" evidence="2">
    <location>
        <begin position="23"/>
        <end position="168"/>
    </location>
</feature>
<organism evidence="3 4">
    <name type="scientific">Frateuria flava</name>
    <dbReference type="NCBI Taxonomy" id="2821489"/>
    <lineage>
        <taxon>Bacteria</taxon>
        <taxon>Pseudomonadati</taxon>
        <taxon>Pseudomonadota</taxon>
        <taxon>Gammaproteobacteria</taxon>
        <taxon>Lysobacterales</taxon>
        <taxon>Rhodanobacteraceae</taxon>
        <taxon>Frateuria</taxon>
    </lineage>
</organism>
<keyword evidence="2" id="KW-0732">Signal</keyword>
<dbReference type="Proteomes" id="UP000823790">
    <property type="component" value="Unassembled WGS sequence"/>
</dbReference>
<feature type="region of interest" description="Disordered" evidence="1">
    <location>
        <begin position="26"/>
        <end position="52"/>
    </location>
</feature>
<keyword evidence="4" id="KW-1185">Reference proteome</keyword>
<sequence length="168" mass="18887">MATRLLLAPALALLLTSPLAISQDAPAATPAPQARTLPAPAPTGEHMQRMHKEPRMGERIHRMRMEHGPGMGAMADLHSLERLYREAGREKDMAGIYNEVLAKSQDPHLRTYVYHRLARLQAQPANVDQAIATLRKSLSENLANEAKMRAERERMRAQWQQKNTPTAR</sequence>
<gene>
    <name evidence="3" type="ORF">J7I44_10085</name>
</gene>
<proteinExistence type="predicted"/>